<dbReference type="RefSeq" id="WP_204912321.1">
    <property type="nucleotide sequence ID" value="NZ_BAAAYR010000001.1"/>
</dbReference>
<dbReference type="EMBL" id="BAAAYR010000001">
    <property type="protein sequence ID" value="GAA3553415.1"/>
    <property type="molecule type" value="Genomic_DNA"/>
</dbReference>
<keyword evidence="2" id="KW-1185">Reference proteome</keyword>
<dbReference type="SUPFAM" id="SSF56784">
    <property type="entry name" value="HAD-like"/>
    <property type="match status" value="1"/>
</dbReference>
<dbReference type="SFLD" id="SFLDS00003">
    <property type="entry name" value="Haloacid_Dehalogenase"/>
    <property type="match status" value="1"/>
</dbReference>
<dbReference type="InterPro" id="IPR006439">
    <property type="entry name" value="HAD-SF_hydro_IA"/>
</dbReference>
<dbReference type="CDD" id="cd07505">
    <property type="entry name" value="HAD_BPGM-like"/>
    <property type="match status" value="1"/>
</dbReference>
<dbReference type="PANTHER" id="PTHR18901:SF38">
    <property type="entry name" value="PSEUDOURIDINE-5'-PHOSPHATASE"/>
    <property type="match status" value="1"/>
</dbReference>
<dbReference type="Gene3D" id="3.40.50.1000">
    <property type="entry name" value="HAD superfamily/HAD-like"/>
    <property type="match status" value="1"/>
</dbReference>
<organism evidence="1 2">
    <name type="scientific">Microlunatus spumicola</name>
    <dbReference type="NCBI Taxonomy" id="81499"/>
    <lineage>
        <taxon>Bacteria</taxon>
        <taxon>Bacillati</taxon>
        <taxon>Actinomycetota</taxon>
        <taxon>Actinomycetes</taxon>
        <taxon>Propionibacteriales</taxon>
        <taxon>Propionibacteriaceae</taxon>
        <taxon>Microlunatus</taxon>
    </lineage>
</organism>
<gene>
    <name evidence="1" type="ORF">GCM10022197_05660</name>
</gene>
<sequence>MTPPPATVAPTSPAALLWDFDGTLADTEPLWIAAEYDLIGQLGGTWSDEHAHQLVGNSLIDSGSYILHAIDRPDLSPEWVVDQLVSRVIGHLRSGNLPWRPGALALLEAARVAGIPCALVSASYRVQLDAAIDALPPGSFATSVAGDEVERGKPHPEPYERACAELGVDPRSCIVFEDSETGARSGNAAGALVVAIPNRVPIPDAPRRVQVASLTDVDLAGLARLLDEADAHV</sequence>
<protein>
    <submittedName>
        <fullName evidence="1">HAD family phosphatase</fullName>
    </submittedName>
</protein>
<dbReference type="InterPro" id="IPR023198">
    <property type="entry name" value="PGP-like_dom2"/>
</dbReference>
<dbReference type="PANTHER" id="PTHR18901">
    <property type="entry name" value="2-DEOXYGLUCOSE-6-PHOSPHATE PHOSPHATASE 2"/>
    <property type="match status" value="1"/>
</dbReference>
<comment type="caution">
    <text evidence="1">The sequence shown here is derived from an EMBL/GenBank/DDBJ whole genome shotgun (WGS) entry which is preliminary data.</text>
</comment>
<dbReference type="Proteomes" id="UP001500767">
    <property type="component" value="Unassembled WGS sequence"/>
</dbReference>
<accession>A0ABP6WNW5</accession>
<evidence type="ECO:0000313" key="2">
    <source>
        <dbReference type="Proteomes" id="UP001500767"/>
    </source>
</evidence>
<reference evidence="2" key="1">
    <citation type="journal article" date="2019" name="Int. J. Syst. Evol. Microbiol.">
        <title>The Global Catalogue of Microorganisms (GCM) 10K type strain sequencing project: providing services to taxonomists for standard genome sequencing and annotation.</title>
        <authorList>
            <consortium name="The Broad Institute Genomics Platform"/>
            <consortium name="The Broad Institute Genome Sequencing Center for Infectious Disease"/>
            <person name="Wu L."/>
            <person name="Ma J."/>
        </authorList>
    </citation>
    <scope>NUCLEOTIDE SEQUENCE [LARGE SCALE GENOMIC DNA]</scope>
    <source>
        <strain evidence="2">JCM 16540</strain>
    </source>
</reference>
<name>A0ABP6WNW5_9ACTN</name>
<dbReference type="NCBIfam" id="TIGR01509">
    <property type="entry name" value="HAD-SF-IA-v3"/>
    <property type="match status" value="1"/>
</dbReference>
<dbReference type="InterPro" id="IPR023214">
    <property type="entry name" value="HAD_sf"/>
</dbReference>
<dbReference type="InterPro" id="IPR041492">
    <property type="entry name" value="HAD_2"/>
</dbReference>
<evidence type="ECO:0000313" key="1">
    <source>
        <dbReference type="EMBL" id="GAA3553415.1"/>
    </source>
</evidence>
<dbReference type="InterPro" id="IPR036412">
    <property type="entry name" value="HAD-like_sf"/>
</dbReference>
<proteinExistence type="predicted"/>
<dbReference type="Pfam" id="PF13419">
    <property type="entry name" value="HAD_2"/>
    <property type="match status" value="1"/>
</dbReference>
<dbReference type="Gene3D" id="1.10.150.240">
    <property type="entry name" value="Putative phosphatase, domain 2"/>
    <property type="match status" value="1"/>
</dbReference>
<dbReference type="SFLD" id="SFLDG01129">
    <property type="entry name" value="C1.5:_HAD__Beta-PGM__Phosphata"/>
    <property type="match status" value="1"/>
</dbReference>